<feature type="binding site" evidence="9">
    <location>
        <position position="13"/>
    </location>
    <ligand>
        <name>NADPH</name>
        <dbReference type="ChEBI" id="CHEBI:57783"/>
    </ligand>
</feature>
<comment type="similarity">
    <text evidence="2 9">Belongs to the DXR family.</text>
</comment>
<name>A0ABW3UW86_9BACL</name>
<feature type="binding site" evidence="9">
    <location>
        <position position="11"/>
    </location>
    <ligand>
        <name>NADPH</name>
        <dbReference type="ChEBI" id="CHEBI:57783"/>
    </ligand>
</feature>
<feature type="binding site" evidence="9">
    <location>
        <position position="38"/>
    </location>
    <ligand>
        <name>NADPH</name>
        <dbReference type="ChEBI" id="CHEBI:57783"/>
    </ligand>
</feature>
<comment type="pathway">
    <text evidence="1 9">Isoprenoid biosynthesis; isopentenyl diphosphate biosynthesis via DXP pathway; isopentenyl diphosphate from 1-deoxy-D-xylulose 5-phosphate: step 1/6.</text>
</comment>
<evidence type="ECO:0000256" key="1">
    <source>
        <dbReference type="ARBA" id="ARBA00005094"/>
    </source>
</evidence>
<dbReference type="NCBIfam" id="TIGR00243">
    <property type="entry name" value="Dxr"/>
    <property type="match status" value="1"/>
</dbReference>
<reference evidence="14" key="1">
    <citation type="journal article" date="2019" name="Int. J. Syst. Evol. Microbiol.">
        <title>The Global Catalogue of Microorganisms (GCM) 10K type strain sequencing project: providing services to taxonomists for standard genome sequencing and annotation.</title>
        <authorList>
            <consortium name="The Broad Institute Genomics Platform"/>
            <consortium name="The Broad Institute Genome Sequencing Center for Infectious Disease"/>
            <person name="Wu L."/>
            <person name="Ma J."/>
        </authorList>
    </citation>
    <scope>NUCLEOTIDE SEQUENCE [LARGE SCALE GENOMIC DNA]</scope>
    <source>
        <strain evidence="14">CCUG 53270</strain>
    </source>
</reference>
<comment type="caution">
    <text evidence="9">Lacks conserved residue(s) required for the propagation of feature annotation.</text>
</comment>
<dbReference type="SUPFAM" id="SSF69055">
    <property type="entry name" value="1-deoxy-D-xylulose-5-phosphate reductoisomerase, C-terminal domain"/>
    <property type="match status" value="1"/>
</dbReference>
<gene>
    <name evidence="9" type="primary">dxr</name>
    <name evidence="13" type="ORF">ACFQ4B_34495</name>
</gene>
<evidence type="ECO:0000313" key="13">
    <source>
        <dbReference type="EMBL" id="MFD1225203.1"/>
    </source>
</evidence>
<feature type="domain" description="DXP reductoisomerase C-terminal" evidence="12">
    <location>
        <begin position="258"/>
        <end position="374"/>
    </location>
</feature>
<feature type="binding site" evidence="9">
    <location>
        <position position="214"/>
    </location>
    <ligand>
        <name>1-deoxy-D-xylulose 5-phosphate</name>
        <dbReference type="ChEBI" id="CHEBI:57792"/>
    </ligand>
</feature>
<evidence type="ECO:0000256" key="6">
    <source>
        <dbReference type="ARBA" id="ARBA00023211"/>
    </source>
</evidence>
<dbReference type="HAMAP" id="MF_00183">
    <property type="entry name" value="DXP_reductoisom"/>
    <property type="match status" value="1"/>
</dbReference>
<evidence type="ECO:0000256" key="7">
    <source>
        <dbReference type="ARBA" id="ARBA00023229"/>
    </source>
</evidence>
<feature type="binding site" evidence="9">
    <location>
        <position position="123"/>
    </location>
    <ligand>
        <name>NADPH</name>
        <dbReference type="ChEBI" id="CHEBI:57783"/>
    </ligand>
</feature>
<keyword evidence="5 9" id="KW-0560">Oxidoreductase</keyword>
<accession>A0ABW3UW86</accession>
<feature type="binding site" evidence="9">
    <location>
        <position position="173"/>
    </location>
    <ligand>
        <name>1-deoxy-D-xylulose 5-phosphate</name>
        <dbReference type="ChEBI" id="CHEBI:57792"/>
    </ligand>
</feature>
<sequence length="380" mass="41360">MKHISILGSTGSIGTQTLDVISHHPEQFKIVGLAGGHNVKLLLDQVHQFRPAKVSVATKELADQMKMHVPAGTQIFYGDQGLIEIAAGTDASDVVTAVVGSQGLEPTLAAIRAGKHIGLANKETLVSAGHLVTAEAERHGVKLIPIDSEHSAIFQCLNGESRKDIKKIMLTASGGSFREYSREQLKDVTVEQALKHPNWSMGAKITIDSATMVNKGLEVIEAHWLFGLPYDQIEVLIHPESIIHSYVEFMDCSIIAQLGNPDMRVPIQYALTYPNRIATPSQPLNLAAMGKLTFREMDYVRFPCLKMAFDSGRAGGTTPTVYNAANEVAVERFLKGEIGFLQIEDIIASALDRHDPVAHPDLEQITAADTWARQTARVGS</sequence>
<feature type="domain" description="1-deoxy-D-xylulose 5-phosphate reductoisomerase C-terminal" evidence="11">
    <location>
        <begin position="143"/>
        <end position="226"/>
    </location>
</feature>
<feature type="binding site" evidence="9">
    <location>
        <position position="147"/>
    </location>
    <ligand>
        <name>Mn(2+)</name>
        <dbReference type="ChEBI" id="CHEBI:29035"/>
    </ligand>
</feature>
<keyword evidence="7 9" id="KW-0414">Isoprene biosynthesis</keyword>
<dbReference type="InterPro" id="IPR013644">
    <property type="entry name" value="DXP_reductoisomerase_C"/>
</dbReference>
<feature type="binding site" evidence="9">
    <location>
        <position position="196"/>
    </location>
    <ligand>
        <name>1-deoxy-D-xylulose 5-phosphate</name>
        <dbReference type="ChEBI" id="CHEBI:57792"/>
    </ligand>
</feature>
<dbReference type="Gene3D" id="1.10.1740.10">
    <property type="match status" value="1"/>
</dbReference>
<keyword evidence="3 9" id="KW-0479">Metal-binding</keyword>
<dbReference type="GO" id="GO:0030604">
    <property type="term" value="F:1-deoxy-D-xylulose-5-phosphate reductoisomerase activity"/>
    <property type="evidence" value="ECO:0007669"/>
    <property type="project" value="UniProtKB-EC"/>
</dbReference>
<evidence type="ECO:0000259" key="11">
    <source>
        <dbReference type="Pfam" id="PF08436"/>
    </source>
</evidence>
<dbReference type="PIRSF" id="PIRSF006205">
    <property type="entry name" value="Dxp_reductismrs"/>
    <property type="match status" value="1"/>
</dbReference>
<evidence type="ECO:0000259" key="10">
    <source>
        <dbReference type="Pfam" id="PF02670"/>
    </source>
</evidence>
<evidence type="ECO:0000259" key="12">
    <source>
        <dbReference type="Pfam" id="PF13288"/>
    </source>
</evidence>
<dbReference type="EC" id="1.1.1.267" evidence="9"/>
<dbReference type="SUPFAM" id="SSF55347">
    <property type="entry name" value="Glyceraldehyde-3-phosphate dehydrogenase-like, C-terminal domain"/>
    <property type="match status" value="1"/>
</dbReference>
<feature type="binding site" evidence="9">
    <location>
        <position position="122"/>
    </location>
    <ligand>
        <name>1-deoxy-D-xylulose 5-phosphate</name>
        <dbReference type="ChEBI" id="CHEBI:57792"/>
    </ligand>
</feature>
<evidence type="ECO:0000256" key="3">
    <source>
        <dbReference type="ARBA" id="ARBA00022723"/>
    </source>
</evidence>
<dbReference type="Pfam" id="PF08436">
    <property type="entry name" value="DXP_redisom_C"/>
    <property type="match status" value="1"/>
</dbReference>
<feature type="binding site" evidence="9">
    <location>
        <position position="149"/>
    </location>
    <ligand>
        <name>1-deoxy-D-xylulose 5-phosphate</name>
        <dbReference type="ChEBI" id="CHEBI:57792"/>
    </ligand>
</feature>
<evidence type="ECO:0000313" key="14">
    <source>
        <dbReference type="Proteomes" id="UP001597180"/>
    </source>
</evidence>
<dbReference type="PANTHER" id="PTHR30525">
    <property type="entry name" value="1-DEOXY-D-XYLULOSE 5-PHOSPHATE REDUCTOISOMERASE"/>
    <property type="match status" value="1"/>
</dbReference>
<feature type="domain" description="1-deoxy-D-xylulose 5-phosphate reductoisomerase N-terminal" evidence="10">
    <location>
        <begin position="4"/>
        <end position="129"/>
    </location>
</feature>
<comment type="catalytic activity">
    <reaction evidence="8">
        <text>2-C-methyl-D-erythritol 4-phosphate + NADP(+) = 1-deoxy-D-xylulose 5-phosphate + NADPH + H(+)</text>
        <dbReference type="Rhea" id="RHEA:13717"/>
        <dbReference type="ChEBI" id="CHEBI:15378"/>
        <dbReference type="ChEBI" id="CHEBI:57783"/>
        <dbReference type="ChEBI" id="CHEBI:57792"/>
        <dbReference type="ChEBI" id="CHEBI:58262"/>
        <dbReference type="ChEBI" id="CHEBI:58349"/>
        <dbReference type="EC" id="1.1.1.267"/>
    </reaction>
    <physiologicalReaction direction="right-to-left" evidence="8">
        <dbReference type="Rhea" id="RHEA:13719"/>
    </physiologicalReaction>
</comment>
<dbReference type="SUPFAM" id="SSF51735">
    <property type="entry name" value="NAD(P)-binding Rossmann-fold domains"/>
    <property type="match status" value="1"/>
</dbReference>
<dbReference type="InterPro" id="IPR013512">
    <property type="entry name" value="DXP_reductoisomerase_N"/>
</dbReference>
<feature type="binding site" evidence="9">
    <location>
        <position position="218"/>
    </location>
    <ligand>
        <name>Mn(2+)</name>
        <dbReference type="ChEBI" id="CHEBI:29035"/>
    </ligand>
</feature>
<dbReference type="RefSeq" id="WP_345593335.1">
    <property type="nucleotide sequence ID" value="NZ_BAABJG010000044.1"/>
</dbReference>
<protein>
    <recommendedName>
        <fullName evidence="9">1-deoxy-D-xylulose 5-phosphate reductoisomerase</fullName>
        <shortName evidence="9">DXP reductoisomerase</shortName>
        <ecNumber evidence="9">1.1.1.267</ecNumber>
    </recommendedName>
    <alternativeName>
        <fullName evidence="9">1-deoxyxylulose-5-phosphate reductoisomerase</fullName>
    </alternativeName>
    <alternativeName>
        <fullName evidence="9">2-C-methyl-D-erythritol 4-phosphate synthase</fullName>
    </alternativeName>
</protein>
<comment type="cofactor">
    <cofactor evidence="9">
        <name>Mg(2+)</name>
        <dbReference type="ChEBI" id="CHEBI:18420"/>
    </cofactor>
    <cofactor evidence="9">
        <name>Mn(2+)</name>
        <dbReference type="ChEBI" id="CHEBI:29035"/>
    </cofactor>
</comment>
<evidence type="ECO:0000256" key="5">
    <source>
        <dbReference type="ARBA" id="ARBA00023002"/>
    </source>
</evidence>
<dbReference type="Proteomes" id="UP001597180">
    <property type="component" value="Unassembled WGS sequence"/>
</dbReference>
<feature type="binding site" evidence="9">
    <location>
        <position position="10"/>
    </location>
    <ligand>
        <name>NADPH</name>
        <dbReference type="ChEBI" id="CHEBI:57783"/>
    </ligand>
</feature>
<feature type="binding site" evidence="9">
    <location>
        <position position="36"/>
    </location>
    <ligand>
        <name>NADPH</name>
        <dbReference type="ChEBI" id="CHEBI:57783"/>
    </ligand>
</feature>
<dbReference type="PANTHER" id="PTHR30525:SF0">
    <property type="entry name" value="1-DEOXY-D-XYLULOSE 5-PHOSPHATE REDUCTOISOMERASE, CHLOROPLASTIC"/>
    <property type="match status" value="1"/>
</dbReference>
<feature type="binding site" evidence="9">
    <location>
        <position position="209"/>
    </location>
    <ligand>
        <name>1-deoxy-D-xylulose 5-phosphate</name>
        <dbReference type="ChEBI" id="CHEBI:57792"/>
    </ligand>
</feature>
<feature type="binding site" evidence="9">
    <location>
        <position position="149"/>
    </location>
    <ligand>
        <name>Mn(2+)</name>
        <dbReference type="ChEBI" id="CHEBI:29035"/>
    </ligand>
</feature>
<comment type="function">
    <text evidence="9">Catalyzes the NADPH-dependent rearrangement and reduction of 1-deoxy-D-xylulose-5-phosphate (DXP) to 2-C-methyl-D-erythritol 4-phosphate (MEP).</text>
</comment>
<dbReference type="InterPro" id="IPR026877">
    <property type="entry name" value="DXPR_C"/>
</dbReference>
<evidence type="ECO:0000256" key="4">
    <source>
        <dbReference type="ARBA" id="ARBA00022857"/>
    </source>
</evidence>
<dbReference type="InterPro" id="IPR003821">
    <property type="entry name" value="DXP_reductoisomerase"/>
</dbReference>
<evidence type="ECO:0000256" key="2">
    <source>
        <dbReference type="ARBA" id="ARBA00006825"/>
    </source>
</evidence>
<dbReference type="EMBL" id="JBHTLU010000056">
    <property type="protein sequence ID" value="MFD1225203.1"/>
    <property type="molecule type" value="Genomic_DNA"/>
</dbReference>
<feature type="binding site" evidence="9">
    <location>
        <position position="121"/>
    </location>
    <ligand>
        <name>NADPH</name>
        <dbReference type="ChEBI" id="CHEBI:57783"/>
    </ligand>
</feature>
<proteinExistence type="inferred from homology"/>
<organism evidence="13 14">
    <name type="scientific">Paenibacillus vulneris</name>
    <dbReference type="NCBI Taxonomy" id="1133364"/>
    <lineage>
        <taxon>Bacteria</taxon>
        <taxon>Bacillati</taxon>
        <taxon>Bacillota</taxon>
        <taxon>Bacilli</taxon>
        <taxon>Bacillales</taxon>
        <taxon>Paenibacillaceae</taxon>
        <taxon>Paenibacillus</taxon>
    </lineage>
</organism>
<feature type="binding site" evidence="9">
    <location>
        <position position="218"/>
    </location>
    <ligand>
        <name>1-deoxy-D-xylulose 5-phosphate</name>
        <dbReference type="ChEBI" id="CHEBI:57792"/>
    </ligand>
</feature>
<keyword evidence="4 9" id="KW-0521">NADP</keyword>
<feature type="binding site" evidence="9">
    <location>
        <position position="202"/>
    </location>
    <ligand>
        <name>NADPH</name>
        <dbReference type="ChEBI" id="CHEBI:57783"/>
    </ligand>
</feature>
<evidence type="ECO:0000256" key="9">
    <source>
        <dbReference type="HAMAP-Rule" id="MF_00183"/>
    </source>
</evidence>
<keyword evidence="9" id="KW-0460">Magnesium</keyword>
<keyword evidence="6 9" id="KW-0464">Manganese</keyword>
<keyword evidence="14" id="KW-1185">Reference proteome</keyword>
<dbReference type="NCBIfam" id="NF009114">
    <property type="entry name" value="PRK12464.1"/>
    <property type="match status" value="1"/>
</dbReference>
<dbReference type="Pfam" id="PF02670">
    <property type="entry name" value="DXP_reductoisom"/>
    <property type="match status" value="1"/>
</dbReference>
<feature type="binding site" evidence="9">
    <location>
        <position position="215"/>
    </location>
    <ligand>
        <name>1-deoxy-D-xylulose 5-phosphate</name>
        <dbReference type="ChEBI" id="CHEBI:57792"/>
    </ligand>
</feature>
<comment type="caution">
    <text evidence="13">The sequence shown here is derived from an EMBL/GenBank/DDBJ whole genome shotgun (WGS) entry which is preliminary data.</text>
</comment>
<dbReference type="InterPro" id="IPR036169">
    <property type="entry name" value="DXPR_C_sf"/>
</dbReference>
<feature type="binding site" evidence="9">
    <location>
        <position position="148"/>
    </location>
    <ligand>
        <name>1-deoxy-D-xylulose 5-phosphate</name>
        <dbReference type="ChEBI" id="CHEBI:57792"/>
    </ligand>
</feature>
<dbReference type="Gene3D" id="3.40.50.720">
    <property type="entry name" value="NAD(P)-binding Rossmann-like Domain"/>
    <property type="match status" value="1"/>
</dbReference>
<dbReference type="Pfam" id="PF13288">
    <property type="entry name" value="DXPR_C"/>
    <property type="match status" value="1"/>
</dbReference>
<dbReference type="InterPro" id="IPR036291">
    <property type="entry name" value="NAD(P)-bd_dom_sf"/>
</dbReference>
<evidence type="ECO:0000256" key="8">
    <source>
        <dbReference type="ARBA" id="ARBA00048543"/>
    </source>
</evidence>
<feature type="binding site" evidence="9">
    <location>
        <position position="12"/>
    </location>
    <ligand>
        <name>NADPH</name>
        <dbReference type="ChEBI" id="CHEBI:57783"/>
    </ligand>
</feature>